<dbReference type="Gene3D" id="2.170.130.10">
    <property type="entry name" value="TonB-dependent receptor, plug domain"/>
    <property type="match status" value="1"/>
</dbReference>
<keyword evidence="1 2" id="KW-0732">Signal</keyword>
<feature type="chain" id="PRO_5003305506" evidence="2">
    <location>
        <begin position="24"/>
        <end position="916"/>
    </location>
</feature>
<evidence type="ECO:0000256" key="2">
    <source>
        <dbReference type="SAM" id="SignalP"/>
    </source>
</evidence>
<dbReference type="Proteomes" id="UP000018439">
    <property type="component" value="Chromosome"/>
</dbReference>
<dbReference type="GO" id="GO:0044718">
    <property type="term" value="P:siderophore transmembrane transport"/>
    <property type="evidence" value="ECO:0007669"/>
    <property type="project" value="TreeGrafter"/>
</dbReference>
<reference evidence="4 5" key="1">
    <citation type="journal article" date="2011" name="Stand. Genomic Sci.">
        <title>Non-contiguous finished genome sequence of Bacteroides coprosuis type strain (PC139).</title>
        <authorList>
            <person name="Land M."/>
            <person name="Held B."/>
            <person name="Gronow S."/>
            <person name="Abt B."/>
            <person name="Lucas S."/>
            <person name="Del Rio T.G."/>
            <person name="Nolan M."/>
            <person name="Tice H."/>
            <person name="Cheng J.F."/>
            <person name="Pitluck S."/>
            <person name="Liolios K."/>
            <person name="Pagani I."/>
            <person name="Ivanova N."/>
            <person name="Mavromatis K."/>
            <person name="Mikhailova N."/>
            <person name="Pati A."/>
            <person name="Tapia R."/>
            <person name="Han C."/>
            <person name="Goodwin L."/>
            <person name="Chen A."/>
            <person name="Palaniappan K."/>
            <person name="Hauser L."/>
            <person name="Brambilla E.M."/>
            <person name="Rohde M."/>
            <person name="Goker M."/>
            <person name="Detter J.C."/>
            <person name="Woyke T."/>
            <person name="Bristow J."/>
            <person name="Eisen J.A."/>
            <person name="Markowitz V."/>
            <person name="Hugenholtz P."/>
            <person name="Kyrpides N.C."/>
            <person name="Klenk H.P."/>
            <person name="Lapidus A."/>
        </authorList>
    </citation>
    <scope>NUCLEOTIDE SEQUENCE [LARGE SCALE GENOMIC DNA]</scope>
    <source>
        <strain evidence="4 5">DSM 18011</strain>
    </source>
</reference>
<dbReference type="InterPro" id="IPR037066">
    <property type="entry name" value="Plug_dom_sf"/>
</dbReference>
<keyword evidence="4" id="KW-0675">Receptor</keyword>
<evidence type="ECO:0000313" key="4">
    <source>
        <dbReference type="EMBL" id="EGJ72215.1"/>
    </source>
</evidence>
<dbReference type="GO" id="GO:0015344">
    <property type="term" value="F:siderophore uptake transmembrane transporter activity"/>
    <property type="evidence" value="ECO:0007669"/>
    <property type="project" value="TreeGrafter"/>
</dbReference>
<dbReference type="EMBL" id="CM001167">
    <property type="protein sequence ID" value="EGJ72215.1"/>
    <property type="molecule type" value="Genomic_DNA"/>
</dbReference>
<dbReference type="AlphaFoldDB" id="F3ZSX4"/>
<dbReference type="InterPro" id="IPR039426">
    <property type="entry name" value="TonB-dep_rcpt-like"/>
</dbReference>
<dbReference type="SUPFAM" id="SSF49464">
    <property type="entry name" value="Carboxypeptidase regulatory domain-like"/>
    <property type="match status" value="1"/>
</dbReference>
<dbReference type="Gene3D" id="2.60.40.1120">
    <property type="entry name" value="Carboxypeptidase-like, regulatory domain"/>
    <property type="match status" value="1"/>
</dbReference>
<gene>
    <name evidence="4" type="ORF">Bcop_2041</name>
</gene>
<dbReference type="PANTHER" id="PTHR30069:SF29">
    <property type="entry name" value="HEMOGLOBIN AND HEMOGLOBIN-HAPTOGLOBIN-BINDING PROTEIN 1-RELATED"/>
    <property type="match status" value="1"/>
</dbReference>
<organism evidence="4 5">
    <name type="scientific">Bacteroides coprosuis DSM 18011</name>
    <dbReference type="NCBI Taxonomy" id="679937"/>
    <lineage>
        <taxon>Bacteria</taxon>
        <taxon>Pseudomonadati</taxon>
        <taxon>Bacteroidota</taxon>
        <taxon>Bacteroidia</taxon>
        <taxon>Bacteroidales</taxon>
        <taxon>Bacteroidaceae</taxon>
        <taxon>Bacteroides</taxon>
    </lineage>
</organism>
<evidence type="ECO:0000313" key="5">
    <source>
        <dbReference type="Proteomes" id="UP000018439"/>
    </source>
</evidence>
<dbReference type="InterPro" id="IPR012910">
    <property type="entry name" value="Plug_dom"/>
</dbReference>
<proteinExistence type="predicted"/>
<dbReference type="SUPFAM" id="SSF56935">
    <property type="entry name" value="Porins"/>
    <property type="match status" value="1"/>
</dbReference>
<evidence type="ECO:0000259" key="3">
    <source>
        <dbReference type="Pfam" id="PF07715"/>
    </source>
</evidence>
<dbReference type="HOGENOM" id="CLU_013529_0_0_10"/>
<dbReference type="GO" id="GO:0009279">
    <property type="term" value="C:cell outer membrane"/>
    <property type="evidence" value="ECO:0007669"/>
    <property type="project" value="TreeGrafter"/>
</dbReference>
<dbReference type="InterPro" id="IPR008969">
    <property type="entry name" value="CarboxyPept-like_regulatory"/>
</dbReference>
<feature type="domain" description="TonB-dependent receptor plug" evidence="3">
    <location>
        <begin position="126"/>
        <end position="252"/>
    </location>
</feature>
<name>F3ZSX4_9BACE</name>
<dbReference type="STRING" id="679937.Bcop_2041"/>
<feature type="signal peptide" evidence="2">
    <location>
        <begin position="1"/>
        <end position="23"/>
    </location>
</feature>
<evidence type="ECO:0000256" key="1">
    <source>
        <dbReference type="ARBA" id="ARBA00022729"/>
    </source>
</evidence>
<keyword evidence="5" id="KW-1185">Reference proteome</keyword>
<dbReference type="Pfam" id="PF07715">
    <property type="entry name" value="Plug"/>
    <property type="match status" value="1"/>
</dbReference>
<sequence length="916" mass="104149">MKSNIIITLFSLIGLCFYQVATATNANRIRQRIDLIDSETKEPLVGASILYKIGEQTKGTLTDVRGIAYIEELPGEYQLTISYIGYISQTVSVMLDNKKSLTIQLNPDNKVLEEVIVTASESKGMTSSSKIDTQAMAHLQPSSFTDLLSLLPGGKAIDPQMGNINLIRIREANKTSSFSDFSSLGTSFVVDDIPLSGDANLQTIGTGLQTNEKRDITSKGIDMRTLSTDNIESVEIIRGIPSVKYGDVSTGVVKIKRKSEASPLRFRFKADQYSKLFYMGKGIDMNDHSVLNLDLDYFDSKIDPRNSMENFKRITSSLRFTSRYALAQGFLKWNSSFDFSGTFDEEKKDPEVDLTKDRYKSSVRRLSLNNQLKFTTYYTQGLQSISFSPSLSAQFDKIKQTKEVFLNVPSAIPNSKEEGSHDAYYLPSHYVSQLEIDGKPLYGYIQLNSEWAADFKGVKQDISVGADYRYNKNKGKGSIYDTQRPPSPLMTTRPRAYKDIPASQVLSAYLEDNLSISLSEKHQLDIQAGVRAIALTGLNNQYDLQNKIHWDPRINLLGDILNLPLGKHQFNWKIGLGWGILTKLPTIAQLYPDKLYLDLPELNYYHNNSDYRRLILNTHIYDRENYHLKANRNAKWEIRTDISWGNYRLSATYFREKTTTGFRGINTYAIMDYRKYDTSGIDNSHITAKPNPADLPYTEEKEMTTIGSTGNGAKLDKEGIEFQLSTPRFKTINTRVTLNGAWYKTSYNNSTPLWYDAQVIIDNKALPYLGYYDWNEKREYQELSTNLMLDTQIPSLGLTFSTTLQSTWLDKSLFYPRSGTPKSYVGIDGIVHPYTEESAQDPYLKQLELRENQTSRNRMKHESIINLKANKSFGKTVDIALFVNRILSYTPSYNINGAKVYRTLYPYFGMELNLKF</sequence>
<dbReference type="PANTHER" id="PTHR30069">
    <property type="entry name" value="TONB-DEPENDENT OUTER MEMBRANE RECEPTOR"/>
    <property type="match status" value="1"/>
</dbReference>
<dbReference type="Pfam" id="PF13715">
    <property type="entry name" value="CarbopepD_reg_2"/>
    <property type="match status" value="1"/>
</dbReference>
<protein>
    <submittedName>
        <fullName evidence="4">TonB-dependent receptor plug</fullName>
    </submittedName>
</protein>
<dbReference type="OrthoDB" id="1151166at2"/>
<accession>F3ZSX4</accession>
<dbReference type="eggNOG" id="COG1629">
    <property type="taxonomic scope" value="Bacteria"/>
</dbReference>